<evidence type="ECO:0000256" key="5">
    <source>
        <dbReference type="ARBA" id="ARBA00022840"/>
    </source>
</evidence>
<dbReference type="Gene3D" id="3.10.110.10">
    <property type="entry name" value="Ubiquitin Conjugating Enzyme"/>
    <property type="match status" value="1"/>
</dbReference>
<dbReference type="SUPFAM" id="SSF53335">
    <property type="entry name" value="S-adenosyl-L-methionine-dependent methyltransferases"/>
    <property type="match status" value="1"/>
</dbReference>
<dbReference type="SUPFAM" id="SSF54495">
    <property type="entry name" value="UBC-like"/>
    <property type="match status" value="1"/>
</dbReference>
<feature type="domain" description="UBC core" evidence="11">
    <location>
        <begin position="231"/>
        <end position="381"/>
    </location>
</feature>
<evidence type="ECO:0000259" key="11">
    <source>
        <dbReference type="PROSITE" id="PS50127"/>
    </source>
</evidence>
<dbReference type="Proteomes" id="UP001279410">
    <property type="component" value="Unassembled WGS sequence"/>
</dbReference>
<dbReference type="PANTHER" id="PTHR24067">
    <property type="entry name" value="UBIQUITIN-CONJUGATING ENZYME E2"/>
    <property type="match status" value="1"/>
</dbReference>
<evidence type="ECO:0000256" key="2">
    <source>
        <dbReference type="ARBA" id="ARBA00022679"/>
    </source>
</evidence>
<comment type="caution">
    <text evidence="12">The sequence shown here is derived from an EMBL/GenBank/DDBJ whole genome shotgun (WGS) entry which is preliminary data.</text>
</comment>
<dbReference type="InterPro" id="IPR016135">
    <property type="entry name" value="UBQ-conjugating_enzyme/RWD"/>
</dbReference>
<dbReference type="EMBL" id="BRZM01000001">
    <property type="protein sequence ID" value="GLD46146.1"/>
    <property type="molecule type" value="Genomic_DNA"/>
</dbReference>
<dbReference type="InterPro" id="IPR029063">
    <property type="entry name" value="SAM-dependent_MTases_sf"/>
</dbReference>
<protein>
    <recommendedName>
        <fullName evidence="6">Ubiquitin-conjugating enzyme E2 T</fullName>
        <ecNumber evidence="1">2.3.2.23</ecNumber>
    </recommendedName>
    <alternativeName>
        <fullName evidence="7">E2 ubiquitin-conjugating enzyme T</fullName>
    </alternativeName>
    <alternativeName>
        <fullName evidence="9">Ubiquitin carrier protein T</fullName>
    </alternativeName>
    <alternativeName>
        <fullName evidence="8">Ubiquitin-protein ligase T</fullName>
    </alternativeName>
</protein>
<dbReference type="FunFam" id="3.10.110.10:FF:000041">
    <property type="entry name" value="Ubiquitin-conjugating enzyme E2 T"/>
    <property type="match status" value="1"/>
</dbReference>
<dbReference type="InterPro" id="IPR050113">
    <property type="entry name" value="Ub_conjugating_enzyme"/>
</dbReference>
<organism evidence="12 13">
    <name type="scientific">Lates japonicus</name>
    <name type="common">Japanese lates</name>
    <dbReference type="NCBI Taxonomy" id="270547"/>
    <lineage>
        <taxon>Eukaryota</taxon>
        <taxon>Metazoa</taxon>
        <taxon>Chordata</taxon>
        <taxon>Craniata</taxon>
        <taxon>Vertebrata</taxon>
        <taxon>Euteleostomi</taxon>
        <taxon>Actinopterygii</taxon>
        <taxon>Neopterygii</taxon>
        <taxon>Teleostei</taxon>
        <taxon>Neoteleostei</taxon>
        <taxon>Acanthomorphata</taxon>
        <taxon>Carangaria</taxon>
        <taxon>Carangaria incertae sedis</taxon>
        <taxon>Centropomidae</taxon>
        <taxon>Lates</taxon>
    </lineage>
</organism>
<keyword evidence="3" id="KW-0547">Nucleotide-binding</keyword>
<evidence type="ECO:0000256" key="6">
    <source>
        <dbReference type="ARBA" id="ARBA00072440"/>
    </source>
</evidence>
<evidence type="ECO:0000256" key="3">
    <source>
        <dbReference type="ARBA" id="ARBA00022741"/>
    </source>
</evidence>
<dbReference type="GO" id="GO:0005524">
    <property type="term" value="F:ATP binding"/>
    <property type="evidence" value="ECO:0007669"/>
    <property type="project" value="UniProtKB-KW"/>
</dbReference>
<dbReference type="GO" id="GO:0061631">
    <property type="term" value="F:ubiquitin conjugating enzyme activity"/>
    <property type="evidence" value="ECO:0007669"/>
    <property type="project" value="UniProtKB-EC"/>
</dbReference>
<evidence type="ECO:0000256" key="10">
    <source>
        <dbReference type="SAM" id="MobiDB-lite"/>
    </source>
</evidence>
<gene>
    <name evidence="12" type="ORF">AKAME5_000054700</name>
</gene>
<keyword evidence="13" id="KW-1185">Reference proteome</keyword>
<keyword evidence="2" id="KW-0808">Transferase</keyword>
<feature type="region of interest" description="Disordered" evidence="10">
    <location>
        <begin position="381"/>
        <end position="423"/>
    </location>
</feature>
<evidence type="ECO:0000256" key="4">
    <source>
        <dbReference type="ARBA" id="ARBA00022786"/>
    </source>
</evidence>
<proteinExistence type="predicted"/>
<accession>A0AAD3M252</accession>
<evidence type="ECO:0000256" key="1">
    <source>
        <dbReference type="ARBA" id="ARBA00012486"/>
    </source>
</evidence>
<dbReference type="AlphaFoldDB" id="A0AAD3M252"/>
<sequence length="423" mass="47302">MKTKETQSLQGERTNTANVMWAEKLGKQLGRPTRSVGGWLVGKLLTVRNQVLEENAVQLCGIQPGDTVLELGHGPGLGLQSAAKLLTEPTGRLIGVDYSEYMHQMASERVKDLVASGKVTLHHCDVAAMPLDNSIVDKVFHCNCYYFWPDLRKGASEIHRVMKPGGLMVTTLRLSNVAAMAAKRVMPGENWRPEAYMAALRDSGFTDVRIEDKQLKNITFQAIYATALKMQRTSRLKRELQMLSTEPPPGIICWQTEEQVDDLRAQIVGGTGTPYEGGLFSLEIKVPERYPFEPPKMRFLTPIYHPNIDNSGRICHDALKLPPKGAWKPSLNISAVLSSIQLLMAEPNPDDPLMADISSEFKYNKQLFMEKARKWTQEHAVQRNTGVMEGNKENTPDQKSSSRKRESLTAQEEAEEPAKKTCL</sequence>
<dbReference type="PROSITE" id="PS50127">
    <property type="entry name" value="UBC_2"/>
    <property type="match status" value="1"/>
</dbReference>
<dbReference type="CDD" id="cd02440">
    <property type="entry name" value="AdoMet_MTases"/>
    <property type="match status" value="1"/>
</dbReference>
<evidence type="ECO:0000256" key="8">
    <source>
        <dbReference type="ARBA" id="ARBA00077509"/>
    </source>
</evidence>
<evidence type="ECO:0000256" key="9">
    <source>
        <dbReference type="ARBA" id="ARBA00082133"/>
    </source>
</evidence>
<dbReference type="CDD" id="cd23805">
    <property type="entry name" value="UBCc_UBE2T"/>
    <property type="match status" value="1"/>
</dbReference>
<dbReference type="Pfam" id="PF13649">
    <property type="entry name" value="Methyltransf_25"/>
    <property type="match status" value="1"/>
</dbReference>
<keyword evidence="4" id="KW-0833">Ubl conjugation pathway</keyword>
<dbReference type="Gene3D" id="3.40.50.150">
    <property type="entry name" value="Vaccinia Virus protein VP39"/>
    <property type="match status" value="1"/>
</dbReference>
<keyword evidence="5" id="KW-0067">ATP-binding</keyword>
<dbReference type="InterPro" id="IPR000608">
    <property type="entry name" value="UBC"/>
</dbReference>
<dbReference type="EC" id="2.3.2.23" evidence="1"/>
<evidence type="ECO:0000313" key="12">
    <source>
        <dbReference type="EMBL" id="GLD46146.1"/>
    </source>
</evidence>
<name>A0AAD3M252_LATJO</name>
<dbReference type="InterPro" id="IPR041698">
    <property type="entry name" value="Methyltransf_25"/>
</dbReference>
<dbReference type="Pfam" id="PF00179">
    <property type="entry name" value="UQ_con"/>
    <property type="match status" value="1"/>
</dbReference>
<evidence type="ECO:0000256" key="7">
    <source>
        <dbReference type="ARBA" id="ARBA00076317"/>
    </source>
</evidence>
<dbReference type="SMART" id="SM00212">
    <property type="entry name" value="UBCc"/>
    <property type="match status" value="1"/>
</dbReference>
<evidence type="ECO:0000313" key="13">
    <source>
        <dbReference type="Proteomes" id="UP001279410"/>
    </source>
</evidence>
<reference evidence="12" key="1">
    <citation type="submission" date="2022-08" db="EMBL/GenBank/DDBJ databases">
        <title>Genome sequencing of akame (Lates japonicus).</title>
        <authorList>
            <person name="Hashiguchi Y."/>
            <person name="Takahashi H."/>
        </authorList>
    </citation>
    <scope>NUCLEOTIDE SEQUENCE</scope>
    <source>
        <strain evidence="12">Kochi</strain>
    </source>
</reference>